<evidence type="ECO:0000313" key="2">
    <source>
        <dbReference type="EMBL" id="MBO0335340.1"/>
    </source>
</evidence>
<evidence type="ECO:0000313" key="3">
    <source>
        <dbReference type="Proteomes" id="UP000664761"/>
    </source>
</evidence>
<comment type="caution">
    <text evidence="2">The sequence shown here is derived from an EMBL/GenBank/DDBJ whole genome shotgun (WGS) entry which is preliminary data.</text>
</comment>
<keyword evidence="3" id="KW-1185">Reference proteome</keyword>
<reference evidence="2 3" key="1">
    <citation type="submission" date="2021-03" db="EMBL/GenBank/DDBJ databases">
        <title>Sneathiella sp. CAU 1612 isolated from Kang Won-do.</title>
        <authorList>
            <person name="Kim W."/>
        </authorList>
    </citation>
    <scope>NUCLEOTIDE SEQUENCE [LARGE SCALE GENOMIC DNA]</scope>
    <source>
        <strain evidence="2 3">CAU 1612</strain>
    </source>
</reference>
<dbReference type="SUPFAM" id="SSF47240">
    <property type="entry name" value="Ferritin-like"/>
    <property type="match status" value="1"/>
</dbReference>
<dbReference type="InterPro" id="IPR011971">
    <property type="entry name" value="CHP02284"/>
</dbReference>
<dbReference type="EMBL" id="JAFLNC010000006">
    <property type="protein sequence ID" value="MBO0335340.1"/>
    <property type="molecule type" value="Genomic_DNA"/>
</dbReference>
<dbReference type="RefSeq" id="WP_207047657.1">
    <property type="nucleotide sequence ID" value="NZ_JAFLNC010000006.1"/>
</dbReference>
<feature type="domain" description="DUF2383" evidence="1">
    <location>
        <begin position="5"/>
        <end position="112"/>
    </location>
</feature>
<dbReference type="InterPro" id="IPR012347">
    <property type="entry name" value="Ferritin-like"/>
</dbReference>
<protein>
    <submittedName>
        <fullName evidence="2">PA2169 family four-helix-bundle protein</fullName>
    </submittedName>
</protein>
<sequence length="148" mass="16753">MPSTTVEMLNDLINMCEDARNFYANASYQATSQRWREVFRKIASTRESIIINLKSHLNSMVGELAEDGSPADPSSNIFKLRNTDINNGDLALVENLEKAENETLRKFRQAIESEPPAATVNIIERQMQILNETHSHMKFLRQSLGKAA</sequence>
<accession>A0ABS3FA06</accession>
<dbReference type="NCBIfam" id="TIGR02284">
    <property type="entry name" value="PA2169 family four-helix-bundle protein"/>
    <property type="match status" value="1"/>
</dbReference>
<name>A0ABS3FA06_9PROT</name>
<dbReference type="Gene3D" id="1.20.1260.10">
    <property type="match status" value="1"/>
</dbReference>
<organism evidence="2 3">
    <name type="scientific">Sneathiella sedimenti</name>
    <dbReference type="NCBI Taxonomy" id="2816034"/>
    <lineage>
        <taxon>Bacteria</taxon>
        <taxon>Pseudomonadati</taxon>
        <taxon>Pseudomonadota</taxon>
        <taxon>Alphaproteobacteria</taxon>
        <taxon>Sneathiellales</taxon>
        <taxon>Sneathiellaceae</taxon>
        <taxon>Sneathiella</taxon>
    </lineage>
</organism>
<dbReference type="InterPro" id="IPR019052">
    <property type="entry name" value="DUF2383"/>
</dbReference>
<dbReference type="Pfam" id="PF09537">
    <property type="entry name" value="DUF2383"/>
    <property type="match status" value="1"/>
</dbReference>
<evidence type="ECO:0000259" key="1">
    <source>
        <dbReference type="Pfam" id="PF09537"/>
    </source>
</evidence>
<dbReference type="Proteomes" id="UP000664761">
    <property type="component" value="Unassembled WGS sequence"/>
</dbReference>
<gene>
    <name evidence="2" type="ORF">J0X12_17090</name>
</gene>
<dbReference type="InterPro" id="IPR009078">
    <property type="entry name" value="Ferritin-like_SF"/>
</dbReference>
<proteinExistence type="predicted"/>